<keyword evidence="4" id="KW-1185">Reference proteome</keyword>
<evidence type="ECO:0000313" key="3">
    <source>
        <dbReference type="EMBL" id="TQB74534.1"/>
    </source>
</evidence>
<dbReference type="InterPro" id="IPR013096">
    <property type="entry name" value="Cupin_2"/>
</dbReference>
<organism evidence="3 4">
    <name type="scientific">Monascus purpureus</name>
    <name type="common">Red mold</name>
    <name type="synonym">Monascus anka</name>
    <dbReference type="NCBI Taxonomy" id="5098"/>
    <lineage>
        <taxon>Eukaryota</taxon>
        <taxon>Fungi</taxon>
        <taxon>Dikarya</taxon>
        <taxon>Ascomycota</taxon>
        <taxon>Pezizomycotina</taxon>
        <taxon>Eurotiomycetes</taxon>
        <taxon>Eurotiomycetidae</taxon>
        <taxon>Eurotiales</taxon>
        <taxon>Aspergillaceae</taxon>
        <taxon>Monascus</taxon>
    </lineage>
</organism>
<feature type="region of interest" description="Disordered" evidence="1">
    <location>
        <begin position="1"/>
        <end position="25"/>
    </location>
</feature>
<accession>A0A507QXY4</accession>
<dbReference type="InterPro" id="IPR011051">
    <property type="entry name" value="RmlC_Cupin_sf"/>
</dbReference>
<dbReference type="Gene3D" id="2.60.120.10">
    <property type="entry name" value="Jelly Rolls"/>
    <property type="match status" value="1"/>
</dbReference>
<sequence length="92" mass="9702">MPDRVEKVKASELDEGTGGHTDGMVRKGAIVGKSDRICSTVMLAPPHSSSAVHHHGEQDTIVYAVRGQGALVFDGGRQHKDLSPGDFALIPA</sequence>
<dbReference type="InterPro" id="IPR014710">
    <property type="entry name" value="RmlC-like_jellyroll"/>
</dbReference>
<gene>
    <name evidence="3" type="ORF">MPDQ_004640</name>
</gene>
<proteinExistence type="predicted"/>
<dbReference type="Pfam" id="PF07883">
    <property type="entry name" value="Cupin_2"/>
    <property type="match status" value="1"/>
</dbReference>
<feature type="compositionally biased region" description="Basic and acidic residues" evidence="1">
    <location>
        <begin position="1"/>
        <end position="12"/>
    </location>
</feature>
<dbReference type="AlphaFoldDB" id="A0A507QXY4"/>
<comment type="caution">
    <text evidence="3">The sequence shown here is derived from an EMBL/GenBank/DDBJ whole genome shotgun (WGS) entry which is preliminary data.</text>
</comment>
<dbReference type="EMBL" id="VIFY01000030">
    <property type="protein sequence ID" value="TQB74534.1"/>
    <property type="molecule type" value="Genomic_DNA"/>
</dbReference>
<reference evidence="3 4" key="1">
    <citation type="submission" date="2019-06" db="EMBL/GenBank/DDBJ databases">
        <title>Wine fermentation using esterase from Monascus purpureus.</title>
        <authorList>
            <person name="Geng C."/>
            <person name="Zhang Y."/>
        </authorList>
    </citation>
    <scope>NUCLEOTIDE SEQUENCE [LARGE SCALE GENOMIC DNA]</scope>
    <source>
        <strain evidence="3">HQ1</strain>
    </source>
</reference>
<dbReference type="Proteomes" id="UP000319663">
    <property type="component" value="Unassembled WGS sequence"/>
</dbReference>
<evidence type="ECO:0000256" key="1">
    <source>
        <dbReference type="SAM" id="MobiDB-lite"/>
    </source>
</evidence>
<protein>
    <recommendedName>
        <fullName evidence="2">Cupin type-2 domain-containing protein</fullName>
    </recommendedName>
</protein>
<evidence type="ECO:0000313" key="4">
    <source>
        <dbReference type="Proteomes" id="UP000319663"/>
    </source>
</evidence>
<evidence type="ECO:0000259" key="2">
    <source>
        <dbReference type="Pfam" id="PF07883"/>
    </source>
</evidence>
<feature type="domain" description="Cupin type-2" evidence="2">
    <location>
        <begin position="42"/>
        <end position="92"/>
    </location>
</feature>
<dbReference type="SUPFAM" id="SSF51182">
    <property type="entry name" value="RmlC-like cupins"/>
    <property type="match status" value="1"/>
</dbReference>
<name>A0A507QXY4_MONPU</name>